<dbReference type="SUPFAM" id="SSF81653">
    <property type="entry name" value="Calcium ATPase, transduction domain A"/>
    <property type="match status" value="1"/>
</dbReference>
<evidence type="ECO:0000256" key="8">
    <source>
        <dbReference type="ARBA" id="ARBA00022989"/>
    </source>
</evidence>
<feature type="domain" description="HMA" evidence="11">
    <location>
        <begin position="54"/>
        <end position="119"/>
    </location>
</feature>
<comment type="subcellular location">
    <subcellularLocation>
        <location evidence="1">Endomembrane system</location>
        <topology evidence="1">Multi-pass membrane protein</topology>
    </subcellularLocation>
</comment>
<evidence type="ECO:0000256" key="5">
    <source>
        <dbReference type="ARBA" id="ARBA00022741"/>
    </source>
</evidence>
<dbReference type="PANTHER" id="PTHR43520">
    <property type="entry name" value="ATP7, ISOFORM B"/>
    <property type="match status" value="1"/>
</dbReference>
<evidence type="ECO:0000256" key="9">
    <source>
        <dbReference type="ARBA" id="ARBA00023136"/>
    </source>
</evidence>
<dbReference type="NCBIfam" id="TIGR01494">
    <property type="entry name" value="ATPase_P-type"/>
    <property type="match status" value="1"/>
</dbReference>
<feature type="transmembrane region" description="Helical" evidence="10">
    <location>
        <begin position="145"/>
        <end position="164"/>
    </location>
</feature>
<reference evidence="12 13" key="1">
    <citation type="journal article" date="2019" name="Int. J. Syst. Evol. Microbiol.">
        <title>The Global Catalogue of Microorganisms (GCM) 10K type strain sequencing project: providing services to taxonomists for standard genome sequencing and annotation.</title>
        <authorList>
            <consortium name="The Broad Institute Genomics Platform"/>
            <consortium name="The Broad Institute Genome Sequencing Center for Infectious Disease"/>
            <person name="Wu L."/>
            <person name="Ma J."/>
        </authorList>
    </citation>
    <scope>NUCLEOTIDE SEQUENCE [LARGE SCALE GENOMIC DNA]</scope>
    <source>
        <strain evidence="12 13">CGMCC 1.12859</strain>
    </source>
</reference>
<keyword evidence="4" id="KW-0479">Metal-binding</keyword>
<organism evidence="12 13">
    <name type="scientific">Halolamina litorea</name>
    <dbReference type="NCBI Taxonomy" id="1515593"/>
    <lineage>
        <taxon>Archaea</taxon>
        <taxon>Methanobacteriati</taxon>
        <taxon>Methanobacteriota</taxon>
        <taxon>Stenosarchaea group</taxon>
        <taxon>Halobacteria</taxon>
        <taxon>Halobacteriales</taxon>
        <taxon>Haloferacaceae</taxon>
    </lineage>
</organism>
<dbReference type="Gene3D" id="2.70.150.10">
    <property type="entry name" value="Calcium-transporting ATPase, cytoplasmic transduction domain A"/>
    <property type="match status" value="1"/>
</dbReference>
<dbReference type="InterPro" id="IPR036412">
    <property type="entry name" value="HAD-like_sf"/>
</dbReference>
<comment type="caution">
    <text evidence="12">The sequence shown here is derived from an EMBL/GenBank/DDBJ whole genome shotgun (WGS) entry which is preliminary data.</text>
</comment>
<dbReference type="Gene3D" id="3.40.50.1000">
    <property type="entry name" value="HAD superfamily/HAD-like"/>
    <property type="match status" value="1"/>
</dbReference>
<dbReference type="Gene3D" id="3.30.70.100">
    <property type="match status" value="1"/>
</dbReference>
<evidence type="ECO:0000313" key="13">
    <source>
        <dbReference type="Proteomes" id="UP001597139"/>
    </source>
</evidence>
<dbReference type="Gene3D" id="3.40.1110.10">
    <property type="entry name" value="Calcium-transporting ATPase, cytoplasmic domain N"/>
    <property type="match status" value="1"/>
</dbReference>
<feature type="transmembrane region" description="Helical" evidence="10">
    <location>
        <begin position="426"/>
        <end position="452"/>
    </location>
</feature>
<dbReference type="InterPro" id="IPR018303">
    <property type="entry name" value="ATPase_P-typ_P_site"/>
</dbReference>
<dbReference type="InterPro" id="IPR001757">
    <property type="entry name" value="P_typ_ATPase"/>
</dbReference>
<dbReference type="GO" id="GO:0046872">
    <property type="term" value="F:metal ion binding"/>
    <property type="evidence" value="ECO:0007669"/>
    <property type="project" value="UniProtKB-KW"/>
</dbReference>
<evidence type="ECO:0000259" key="11">
    <source>
        <dbReference type="PROSITE" id="PS50846"/>
    </source>
</evidence>
<protein>
    <submittedName>
        <fullName evidence="12">Heavy metal translocating P-type ATPase</fullName>
    </submittedName>
</protein>
<dbReference type="Pfam" id="PF00122">
    <property type="entry name" value="E1-E2_ATPase"/>
    <property type="match status" value="1"/>
</dbReference>
<evidence type="ECO:0000256" key="1">
    <source>
        <dbReference type="ARBA" id="ARBA00004127"/>
    </source>
</evidence>
<comment type="similarity">
    <text evidence="2">Belongs to the cation transport ATPase (P-type) (TC 3.A.3) family. Type IB subfamily.</text>
</comment>
<dbReference type="GO" id="GO:0005524">
    <property type="term" value="F:ATP binding"/>
    <property type="evidence" value="ECO:0007669"/>
    <property type="project" value="UniProtKB-KW"/>
</dbReference>
<feature type="transmembrane region" description="Helical" evidence="10">
    <location>
        <begin position="184"/>
        <end position="207"/>
    </location>
</feature>
<keyword evidence="6" id="KW-0067">ATP-binding</keyword>
<evidence type="ECO:0000313" key="12">
    <source>
        <dbReference type="EMBL" id="MFD1566860.1"/>
    </source>
</evidence>
<evidence type="ECO:0000256" key="7">
    <source>
        <dbReference type="ARBA" id="ARBA00022967"/>
    </source>
</evidence>
<dbReference type="SFLD" id="SFLDG00002">
    <property type="entry name" value="C1.7:_P-type_atpase_like"/>
    <property type="match status" value="1"/>
</dbReference>
<dbReference type="CDD" id="cd00371">
    <property type="entry name" value="HMA"/>
    <property type="match status" value="1"/>
</dbReference>
<dbReference type="EMBL" id="JBHUCZ010000002">
    <property type="protein sequence ID" value="MFD1566860.1"/>
    <property type="molecule type" value="Genomic_DNA"/>
</dbReference>
<keyword evidence="5" id="KW-0547">Nucleotide-binding</keyword>
<dbReference type="InterPro" id="IPR008250">
    <property type="entry name" value="ATPase_P-typ_transduc_dom_A_sf"/>
</dbReference>
<evidence type="ECO:0000256" key="10">
    <source>
        <dbReference type="SAM" id="Phobius"/>
    </source>
</evidence>
<dbReference type="Pfam" id="PF00702">
    <property type="entry name" value="Hydrolase"/>
    <property type="match status" value="1"/>
</dbReference>
<sequence>MSNGSPACALCDGPIPEHREGAFCSAGCRSVAETLPEPPEQEAEPEPAADADTTAVYFSVDGMHSATCEAYLETVARRIDGVVDADASYVTESVRVDCTGDPPTERLTEALSGLGYDATRRDDREPGPTVDTDGGIVDGALGYRYAAGVVFASFLLIPYAVVFYPSHLAALLGFADPLAGEAGIATVLPVFIVLTFVIIVVTGAPVLRDAYIAIVLRKPNTGLLVTLTAMAAFLFGVPGFFAGVSGAYYDLAVVGVATVTGATFYESLAKREAASELTDLTVSRVEHAQRETESGTETVPVADLEPGDRVLVPEGERVPVDGTLTEGECTVDEAVVTGESLPVRKRAGDDLIGGSVITTGAAVLAVGDDVRSSVDRLAASVWGFQSATHGGQRRANRIAERVTPPLVAVAVVAGAGALVLSGGRVAVGIVALLTTFIAASPWALGFATPLSAGTSVSRALSRGVAVFDETVFERLRGVDTVVFDKTGTLTTGRMDVLDTDVTGEGADSEALLAAAAALERRASHPAAAALVDAFGETAPTVDSFTSHPTGVEGVVDGRRVLVGNPELFGERGWTVPDRVRDRATEARQSGHLPVIVGSTDAVEDGPETGEPAGVVVVGDEARPDWEATLERLANRGLDVVILTGDDESAAAGFADSPHVTHVFAGVPPAGKSAAVRRLRAEGPVAMVGDGTNDAPALAAADLGISLGSGTALAAEASDLAVVEDDLDGVAAAFDLSAESYSRRRWNDRAALLYNAAAIPLAVVGLLNPLLTMAAAVLCCGLIAGNAFRETRVA</sequence>
<dbReference type="PROSITE" id="PS00154">
    <property type="entry name" value="ATPASE_E1_E2"/>
    <property type="match status" value="1"/>
</dbReference>
<gene>
    <name evidence="12" type="ORF">ACFSAU_05085</name>
</gene>
<dbReference type="InterPro" id="IPR044492">
    <property type="entry name" value="P_typ_ATPase_HD_dom"/>
</dbReference>
<keyword evidence="13" id="KW-1185">Reference proteome</keyword>
<dbReference type="InterPro" id="IPR006121">
    <property type="entry name" value="HMA_dom"/>
</dbReference>
<dbReference type="PANTHER" id="PTHR43520:SF8">
    <property type="entry name" value="P-TYPE CU(+) TRANSPORTER"/>
    <property type="match status" value="1"/>
</dbReference>
<proteinExistence type="inferred from homology"/>
<evidence type="ECO:0000256" key="4">
    <source>
        <dbReference type="ARBA" id="ARBA00022723"/>
    </source>
</evidence>
<dbReference type="Pfam" id="PF00403">
    <property type="entry name" value="HMA"/>
    <property type="match status" value="1"/>
</dbReference>
<dbReference type="RefSeq" id="WP_379821429.1">
    <property type="nucleotide sequence ID" value="NZ_JBHUCZ010000002.1"/>
</dbReference>
<feature type="transmembrane region" description="Helical" evidence="10">
    <location>
        <begin position="219"/>
        <end position="241"/>
    </location>
</feature>
<name>A0ABD6BPX0_9EURY</name>
<dbReference type="GO" id="GO:0012505">
    <property type="term" value="C:endomembrane system"/>
    <property type="evidence" value="ECO:0007669"/>
    <property type="project" value="UniProtKB-SubCell"/>
</dbReference>
<dbReference type="InterPro" id="IPR059000">
    <property type="entry name" value="ATPase_P-type_domA"/>
</dbReference>
<feature type="transmembrane region" description="Helical" evidence="10">
    <location>
        <begin position="247"/>
        <end position="265"/>
    </location>
</feature>
<dbReference type="PRINTS" id="PR00119">
    <property type="entry name" value="CATATPASE"/>
</dbReference>
<evidence type="ECO:0000256" key="3">
    <source>
        <dbReference type="ARBA" id="ARBA00022692"/>
    </source>
</evidence>
<keyword evidence="7" id="KW-1278">Translocase</keyword>
<dbReference type="InterPro" id="IPR023299">
    <property type="entry name" value="ATPase_P-typ_cyto_dom_N"/>
</dbReference>
<keyword evidence="3 10" id="KW-0812">Transmembrane</keyword>
<dbReference type="SFLD" id="SFLDF00027">
    <property type="entry name" value="p-type_atpase"/>
    <property type="match status" value="1"/>
</dbReference>
<keyword evidence="9 10" id="KW-0472">Membrane</keyword>
<evidence type="ECO:0000256" key="6">
    <source>
        <dbReference type="ARBA" id="ARBA00022840"/>
    </source>
</evidence>
<dbReference type="Proteomes" id="UP001597139">
    <property type="component" value="Unassembled WGS sequence"/>
</dbReference>
<feature type="transmembrane region" description="Helical" evidence="10">
    <location>
        <begin position="402"/>
        <end position="420"/>
    </location>
</feature>
<dbReference type="InterPro" id="IPR027256">
    <property type="entry name" value="P-typ_ATPase_IB"/>
</dbReference>
<evidence type="ECO:0000256" key="2">
    <source>
        <dbReference type="ARBA" id="ARBA00006024"/>
    </source>
</evidence>
<dbReference type="AlphaFoldDB" id="A0ABD6BPX0"/>
<keyword evidence="8 10" id="KW-1133">Transmembrane helix</keyword>
<feature type="transmembrane region" description="Helical" evidence="10">
    <location>
        <begin position="751"/>
        <end position="783"/>
    </location>
</feature>
<dbReference type="SFLD" id="SFLDS00003">
    <property type="entry name" value="Haloacid_Dehalogenase"/>
    <property type="match status" value="1"/>
</dbReference>
<dbReference type="NCBIfam" id="TIGR01525">
    <property type="entry name" value="ATPase-IB_hvy"/>
    <property type="match status" value="1"/>
</dbReference>
<dbReference type="SUPFAM" id="SSF55008">
    <property type="entry name" value="HMA, heavy metal-associated domain"/>
    <property type="match status" value="1"/>
</dbReference>
<dbReference type="SUPFAM" id="SSF56784">
    <property type="entry name" value="HAD-like"/>
    <property type="match status" value="1"/>
</dbReference>
<dbReference type="InterPro" id="IPR023214">
    <property type="entry name" value="HAD_sf"/>
</dbReference>
<dbReference type="PROSITE" id="PS50846">
    <property type="entry name" value="HMA_2"/>
    <property type="match status" value="1"/>
</dbReference>
<dbReference type="InterPro" id="IPR036163">
    <property type="entry name" value="HMA_dom_sf"/>
</dbReference>
<accession>A0ABD6BPX0</accession>